<dbReference type="InterPro" id="IPR023365">
    <property type="entry name" value="Sortase_dom-sf"/>
</dbReference>
<dbReference type="NCBIfam" id="NF033748">
    <property type="entry name" value="class_F_sortase"/>
    <property type="match status" value="1"/>
</dbReference>
<dbReference type="Proteomes" id="UP000774570">
    <property type="component" value="Unassembled WGS sequence"/>
</dbReference>
<dbReference type="InterPro" id="IPR005754">
    <property type="entry name" value="Sortase"/>
</dbReference>
<evidence type="ECO:0000256" key="2">
    <source>
        <dbReference type="SAM" id="SignalP"/>
    </source>
</evidence>
<proteinExistence type="predicted"/>
<keyword evidence="1" id="KW-0378">Hydrolase</keyword>
<gene>
    <name evidence="3" type="ORF">K1Y72_05670</name>
</gene>
<name>A0ABS7FN81_9ACTN</name>
<dbReference type="Pfam" id="PF04203">
    <property type="entry name" value="Sortase"/>
    <property type="match status" value="1"/>
</dbReference>
<feature type="chain" id="PRO_5046465605" evidence="2">
    <location>
        <begin position="21"/>
        <end position="197"/>
    </location>
</feature>
<dbReference type="EMBL" id="JAIBOA010000003">
    <property type="protein sequence ID" value="MBW8481847.1"/>
    <property type="molecule type" value="Genomic_DNA"/>
</dbReference>
<dbReference type="InterPro" id="IPR042001">
    <property type="entry name" value="Sortase_F"/>
</dbReference>
<dbReference type="SUPFAM" id="SSF63817">
    <property type="entry name" value="Sortase"/>
    <property type="match status" value="1"/>
</dbReference>
<dbReference type="PROSITE" id="PS51257">
    <property type="entry name" value="PROKAR_LIPOPROTEIN"/>
    <property type="match status" value="1"/>
</dbReference>
<dbReference type="CDD" id="cd05829">
    <property type="entry name" value="Sortase_F"/>
    <property type="match status" value="1"/>
</dbReference>
<dbReference type="Gene3D" id="2.40.260.10">
    <property type="entry name" value="Sortase"/>
    <property type="match status" value="1"/>
</dbReference>
<accession>A0ABS7FN81</accession>
<evidence type="ECO:0000256" key="1">
    <source>
        <dbReference type="ARBA" id="ARBA00022801"/>
    </source>
</evidence>
<evidence type="ECO:0000313" key="3">
    <source>
        <dbReference type="EMBL" id="MBW8481847.1"/>
    </source>
</evidence>
<reference evidence="3 4" key="1">
    <citation type="submission" date="2021-07" db="EMBL/GenBank/DDBJ databases">
        <title>Actinomadura sp. PM05-2 isolated from lichen.</title>
        <authorList>
            <person name="Somphong A."/>
            <person name="Phongsopitanun W."/>
            <person name="Tanasupawat S."/>
            <person name="Peongsungnone V."/>
        </authorList>
    </citation>
    <scope>NUCLEOTIDE SEQUENCE [LARGE SCALE GENOMIC DNA]</scope>
    <source>
        <strain evidence="3 4">PM05-2</strain>
    </source>
</reference>
<protein>
    <submittedName>
        <fullName evidence="3">Class F sortase</fullName>
    </submittedName>
</protein>
<keyword evidence="4" id="KW-1185">Reference proteome</keyword>
<evidence type="ECO:0000313" key="4">
    <source>
        <dbReference type="Proteomes" id="UP000774570"/>
    </source>
</evidence>
<sequence length="197" mass="20301">MIRRALAAALCALLAGGCGARPGPDAAATPTGWRPVPGQVAVPPSAAPAVRHGAPVELAVPSIGVRTRLERLRTDARGILGTPRDPMKAGWYAAGVRPGDQGPAVIAGHVDSRTGPAVFARLRELRPGAAVRVRDAAGAWTAFTVDAVRSAPKAAFPTAEVYGATPDAQLRLITCGGAFDRARGHYVENVIVYATMA</sequence>
<keyword evidence="2" id="KW-0732">Signal</keyword>
<feature type="signal peptide" evidence="2">
    <location>
        <begin position="1"/>
        <end position="20"/>
    </location>
</feature>
<dbReference type="RefSeq" id="WP_220163914.1">
    <property type="nucleotide sequence ID" value="NZ_JAIBOA010000003.1"/>
</dbReference>
<organism evidence="3 4">
    <name type="scientific">Actinomadura parmotrematis</name>
    <dbReference type="NCBI Taxonomy" id="2864039"/>
    <lineage>
        <taxon>Bacteria</taxon>
        <taxon>Bacillati</taxon>
        <taxon>Actinomycetota</taxon>
        <taxon>Actinomycetes</taxon>
        <taxon>Streptosporangiales</taxon>
        <taxon>Thermomonosporaceae</taxon>
        <taxon>Actinomadura</taxon>
    </lineage>
</organism>
<comment type="caution">
    <text evidence="3">The sequence shown here is derived from an EMBL/GenBank/DDBJ whole genome shotgun (WGS) entry which is preliminary data.</text>
</comment>